<evidence type="ECO:0000256" key="3">
    <source>
        <dbReference type="ARBA" id="ARBA00022448"/>
    </source>
</evidence>
<dbReference type="GO" id="GO:0012505">
    <property type="term" value="C:endomembrane system"/>
    <property type="evidence" value="ECO:0007669"/>
    <property type="project" value="UniProtKB-SubCell"/>
</dbReference>
<dbReference type="PROSITE" id="PS50929">
    <property type="entry name" value="ABC_TM1F"/>
    <property type="match status" value="1"/>
</dbReference>
<keyword evidence="6" id="KW-0547">Nucleotide-binding</keyword>
<dbReference type="Pfam" id="PF00664">
    <property type="entry name" value="ABC_membrane"/>
    <property type="match status" value="1"/>
</dbReference>
<dbReference type="PROSITE" id="PS50893">
    <property type="entry name" value="ABC_TRANSPORTER_2"/>
    <property type="match status" value="1"/>
</dbReference>
<keyword evidence="14" id="KW-1185">Reference proteome</keyword>
<dbReference type="GO" id="GO:0005524">
    <property type="term" value="F:ATP binding"/>
    <property type="evidence" value="ECO:0007669"/>
    <property type="project" value="UniProtKB-KW"/>
</dbReference>
<dbReference type="GeneTree" id="ENSGT00940000165591"/>
<evidence type="ECO:0000256" key="7">
    <source>
        <dbReference type="ARBA" id="ARBA00022840"/>
    </source>
</evidence>
<keyword evidence="3" id="KW-0813">Transport</keyword>
<organism evidence="13 14">
    <name type="scientific">Oncorhynchus mykiss</name>
    <name type="common">Rainbow trout</name>
    <name type="synonym">Salmo gairdneri</name>
    <dbReference type="NCBI Taxonomy" id="8022"/>
    <lineage>
        <taxon>Eukaryota</taxon>
        <taxon>Metazoa</taxon>
        <taxon>Chordata</taxon>
        <taxon>Craniata</taxon>
        <taxon>Vertebrata</taxon>
        <taxon>Euteleostomi</taxon>
        <taxon>Actinopterygii</taxon>
        <taxon>Neopterygii</taxon>
        <taxon>Teleostei</taxon>
        <taxon>Protacanthopterygii</taxon>
        <taxon>Salmoniformes</taxon>
        <taxon>Salmonidae</taxon>
        <taxon>Salmoninae</taxon>
        <taxon>Oncorhynchus</taxon>
    </lineage>
</organism>
<dbReference type="Proteomes" id="UP000694395">
    <property type="component" value="Chromosome 13"/>
</dbReference>
<evidence type="ECO:0000256" key="4">
    <source>
        <dbReference type="ARBA" id="ARBA00022692"/>
    </source>
</evidence>
<dbReference type="InterPro" id="IPR027417">
    <property type="entry name" value="P-loop_NTPase"/>
</dbReference>
<dbReference type="FunFam" id="3.40.50.300:FF:000074">
    <property type="entry name" value="Multidrug resistance-associated protein 5 isoform 1"/>
    <property type="match status" value="1"/>
</dbReference>
<accession>A0A8K9X360</accession>
<feature type="domain" description="ABC transmembrane type-1" evidence="12">
    <location>
        <begin position="4"/>
        <end position="101"/>
    </location>
</feature>
<keyword evidence="5" id="KW-0677">Repeat</keyword>
<dbReference type="GO" id="GO:0016887">
    <property type="term" value="F:ATP hydrolysis activity"/>
    <property type="evidence" value="ECO:0007669"/>
    <property type="project" value="InterPro"/>
</dbReference>
<keyword evidence="9 10" id="KW-0472">Membrane</keyword>
<proteinExistence type="inferred from homology"/>
<protein>
    <submittedName>
        <fullName evidence="13">Uncharacterized protein</fullName>
    </submittedName>
</protein>
<dbReference type="InterPro" id="IPR036640">
    <property type="entry name" value="ABC1_TM_sf"/>
</dbReference>
<dbReference type="InterPro" id="IPR017871">
    <property type="entry name" value="ABC_transporter-like_CS"/>
</dbReference>
<keyword evidence="4 10" id="KW-0812">Transmembrane</keyword>
<evidence type="ECO:0000256" key="8">
    <source>
        <dbReference type="ARBA" id="ARBA00022989"/>
    </source>
</evidence>
<dbReference type="SUPFAM" id="SSF90123">
    <property type="entry name" value="ABC transporter transmembrane region"/>
    <property type="match status" value="1"/>
</dbReference>
<comment type="similarity">
    <text evidence="2">Belongs to the ABC transporter superfamily. ABCC family. Conjugate transporter (TC 3.A.1.208) subfamily.</text>
</comment>
<evidence type="ECO:0000256" key="9">
    <source>
        <dbReference type="ARBA" id="ARBA00023136"/>
    </source>
</evidence>
<feature type="transmembrane region" description="Helical" evidence="10">
    <location>
        <begin position="6"/>
        <end position="25"/>
    </location>
</feature>
<dbReference type="GO" id="GO:0140359">
    <property type="term" value="F:ABC-type transporter activity"/>
    <property type="evidence" value="ECO:0007669"/>
    <property type="project" value="InterPro"/>
</dbReference>
<name>A0A8K9X360_ONCMY</name>
<keyword evidence="8 10" id="KW-1133">Transmembrane helix</keyword>
<feature type="transmembrane region" description="Helical" evidence="10">
    <location>
        <begin position="109"/>
        <end position="125"/>
    </location>
</feature>
<feature type="domain" description="ABC transporter" evidence="11">
    <location>
        <begin position="197"/>
        <end position="431"/>
    </location>
</feature>
<dbReference type="CDD" id="cd03244">
    <property type="entry name" value="ABCC_MRP_domain2"/>
    <property type="match status" value="1"/>
</dbReference>
<evidence type="ECO:0000256" key="2">
    <source>
        <dbReference type="ARBA" id="ARBA00009726"/>
    </source>
</evidence>
<dbReference type="InterPro" id="IPR011527">
    <property type="entry name" value="ABC1_TM_dom"/>
</dbReference>
<dbReference type="PROSITE" id="PS00211">
    <property type="entry name" value="ABC_TRANSPORTER_1"/>
    <property type="match status" value="1"/>
</dbReference>
<evidence type="ECO:0000256" key="6">
    <source>
        <dbReference type="ARBA" id="ARBA00022741"/>
    </source>
</evidence>
<evidence type="ECO:0000256" key="5">
    <source>
        <dbReference type="ARBA" id="ARBA00022737"/>
    </source>
</evidence>
<dbReference type="InterPro" id="IPR003439">
    <property type="entry name" value="ABC_transporter-like_ATP-bd"/>
</dbReference>
<dbReference type="AlphaFoldDB" id="A0A8K9X360"/>
<evidence type="ECO:0000259" key="12">
    <source>
        <dbReference type="PROSITE" id="PS50929"/>
    </source>
</evidence>
<dbReference type="Pfam" id="PF00005">
    <property type="entry name" value="ABC_tran"/>
    <property type="match status" value="1"/>
</dbReference>
<dbReference type="Gene3D" id="3.40.50.300">
    <property type="entry name" value="P-loop containing nucleotide triphosphate hydrolases"/>
    <property type="match status" value="1"/>
</dbReference>
<evidence type="ECO:0000256" key="10">
    <source>
        <dbReference type="SAM" id="Phobius"/>
    </source>
</evidence>
<evidence type="ECO:0000259" key="11">
    <source>
        <dbReference type="PROSITE" id="PS50893"/>
    </source>
</evidence>
<dbReference type="SUPFAM" id="SSF52540">
    <property type="entry name" value="P-loop containing nucleoside triphosphate hydrolases"/>
    <property type="match status" value="1"/>
</dbReference>
<dbReference type="PANTHER" id="PTHR24223">
    <property type="entry name" value="ATP-BINDING CASSETTE SUB-FAMILY C"/>
    <property type="match status" value="1"/>
</dbReference>
<dbReference type="PANTHER" id="PTHR24223:SF339">
    <property type="entry name" value="ATP-BINDING CASSETTE SUB-FAMILY C MEMBER 6"/>
    <property type="match status" value="1"/>
</dbReference>
<evidence type="ECO:0000313" key="14">
    <source>
        <dbReference type="Proteomes" id="UP000694395"/>
    </source>
</evidence>
<evidence type="ECO:0000256" key="1">
    <source>
        <dbReference type="ARBA" id="ARBA00004127"/>
    </source>
</evidence>
<reference evidence="13" key="2">
    <citation type="submission" date="2025-08" db="UniProtKB">
        <authorList>
            <consortium name="Ensembl"/>
        </authorList>
    </citation>
    <scope>IDENTIFICATION</scope>
</reference>
<keyword evidence="7" id="KW-0067">ATP-binding</keyword>
<dbReference type="SMART" id="SM00382">
    <property type="entry name" value="AAA"/>
    <property type="match status" value="1"/>
</dbReference>
<feature type="transmembrane region" description="Helical" evidence="10">
    <location>
        <begin position="78"/>
        <end position="103"/>
    </location>
</feature>
<dbReference type="GO" id="GO:0016020">
    <property type="term" value="C:membrane"/>
    <property type="evidence" value="ECO:0007669"/>
    <property type="project" value="InterPro"/>
</dbReference>
<dbReference type="Ensembl" id="ENSOMYT00000158223.1">
    <property type="protein sequence ID" value="ENSOMYP00000127129.1"/>
    <property type="gene ID" value="ENSOMYG00000050862.1"/>
</dbReference>
<dbReference type="InterPro" id="IPR003593">
    <property type="entry name" value="AAA+_ATPase"/>
</dbReference>
<dbReference type="InterPro" id="IPR050173">
    <property type="entry name" value="ABC_transporter_C-like"/>
</dbReference>
<comment type="subcellular location">
    <subcellularLocation>
        <location evidence="1">Endomembrane system</location>
        <topology evidence="1">Multi-pass membrane protein</topology>
    </subcellularLocation>
</comment>
<reference evidence="13" key="1">
    <citation type="submission" date="2020-07" db="EMBL/GenBank/DDBJ databases">
        <title>A long reads based de novo assembly of the rainbow trout Arlee double haploid line genome.</title>
        <authorList>
            <person name="Gao G."/>
            <person name="Palti Y."/>
        </authorList>
    </citation>
    <scope>NUCLEOTIDE SEQUENCE [LARGE SCALE GENOMIC DNA]</scope>
</reference>
<dbReference type="Gene3D" id="1.20.1560.10">
    <property type="entry name" value="ABC transporter type 1, transmembrane domain"/>
    <property type="match status" value="2"/>
</dbReference>
<reference evidence="13" key="3">
    <citation type="submission" date="2025-09" db="UniProtKB">
        <authorList>
            <consortium name="Ensembl"/>
        </authorList>
    </citation>
    <scope>IDENTIFICATION</scope>
</reference>
<sequence length="435" mass="47802">PHLGVSIFGTTVAISLGGIIASRHLHLDLLNNVLRSPMAFFEVTPSGNLLNRFSKEVDAIDCMIPDGLKMMLGYLFKLLEVCIIVLVAMPFAGVVLLPLTLWLAVNLEFLGNLLVLAAATLALMGRDTLSPGIVGLAVSHSLQVTGILSWIVRSWTDVENNIVSVERVKEYADTPKEAPWTIEGSMLPLAWPTHGTIELEEFGLQYRKGLDWALKGISLSIQEKEKVGIVGRTGAGKSSLALGIFRILEAAKGDIYIDGINIAQIGLHELRSRITIIPQDPVLFSGSLRMNLDPFDGYSDEEVWRALELSHLKSFVSGLPDKLNHECSEGGENLSLGQRQLVCLARALLRKTKILVLDEATAAVDLETDNLIQSTIRTQFDDCTVLTIAHRLNTIMDYTRVIVMDRGLITEMDSPSNLISERGQFYLMCREAGLV</sequence>
<evidence type="ECO:0000313" key="13">
    <source>
        <dbReference type="Ensembl" id="ENSOMYP00000127129.1"/>
    </source>
</evidence>